<dbReference type="AlphaFoldDB" id="A0A7I8JXV2"/>
<keyword evidence="2" id="KW-1185">Reference proteome</keyword>
<protein>
    <submittedName>
        <fullName evidence="1">Uncharacterized protein</fullName>
    </submittedName>
</protein>
<gene>
    <name evidence="1" type="ORF">SI8410_01000344</name>
</gene>
<organism evidence="1 2">
    <name type="scientific">Spirodela intermedia</name>
    <name type="common">Intermediate duckweed</name>
    <dbReference type="NCBI Taxonomy" id="51605"/>
    <lineage>
        <taxon>Eukaryota</taxon>
        <taxon>Viridiplantae</taxon>
        <taxon>Streptophyta</taxon>
        <taxon>Embryophyta</taxon>
        <taxon>Tracheophyta</taxon>
        <taxon>Spermatophyta</taxon>
        <taxon>Magnoliopsida</taxon>
        <taxon>Liliopsida</taxon>
        <taxon>Araceae</taxon>
        <taxon>Lemnoideae</taxon>
        <taxon>Spirodela</taxon>
    </lineage>
</organism>
<dbReference type="EMBL" id="LR746264">
    <property type="protein sequence ID" value="CAA7388042.1"/>
    <property type="molecule type" value="Genomic_DNA"/>
</dbReference>
<evidence type="ECO:0000313" key="2">
    <source>
        <dbReference type="Proteomes" id="UP000663760"/>
    </source>
</evidence>
<sequence>MIVFLSGINNCFNFHIIGDGHL</sequence>
<accession>A0A7I8JXV2</accession>
<reference evidence="1" key="1">
    <citation type="submission" date="2020-02" db="EMBL/GenBank/DDBJ databases">
        <authorList>
            <person name="Scholz U."/>
            <person name="Mascher M."/>
            <person name="Fiebig A."/>
        </authorList>
    </citation>
    <scope>NUCLEOTIDE SEQUENCE</scope>
</reference>
<dbReference type="Proteomes" id="UP000663760">
    <property type="component" value="Chromosome 1"/>
</dbReference>
<evidence type="ECO:0000313" key="1">
    <source>
        <dbReference type="EMBL" id="CAA7388042.1"/>
    </source>
</evidence>
<proteinExistence type="predicted"/>
<name>A0A7I8JXV2_SPIIN</name>